<keyword evidence="1" id="KW-0812">Transmembrane</keyword>
<keyword evidence="1" id="KW-1133">Transmembrane helix</keyword>
<feature type="transmembrane region" description="Helical" evidence="1">
    <location>
        <begin position="32"/>
        <end position="50"/>
    </location>
</feature>
<dbReference type="Proteomes" id="UP000792457">
    <property type="component" value="Unassembled WGS sequence"/>
</dbReference>
<evidence type="ECO:0000313" key="2">
    <source>
        <dbReference type="EMBL" id="KAG8228612.1"/>
    </source>
</evidence>
<keyword evidence="1" id="KW-0472">Membrane</keyword>
<reference evidence="2" key="2">
    <citation type="submission" date="2017-10" db="EMBL/GenBank/DDBJ databases">
        <title>Ladona fulva Genome sequencing and assembly.</title>
        <authorList>
            <person name="Murali S."/>
            <person name="Richards S."/>
            <person name="Bandaranaike D."/>
            <person name="Bellair M."/>
            <person name="Blankenburg K."/>
            <person name="Chao H."/>
            <person name="Dinh H."/>
            <person name="Doddapaneni H."/>
            <person name="Dugan-Rocha S."/>
            <person name="Elkadiri S."/>
            <person name="Gnanaolivu R."/>
            <person name="Hernandez B."/>
            <person name="Skinner E."/>
            <person name="Javaid M."/>
            <person name="Lee S."/>
            <person name="Li M."/>
            <person name="Ming W."/>
            <person name="Munidasa M."/>
            <person name="Muniz J."/>
            <person name="Nguyen L."/>
            <person name="Hughes D."/>
            <person name="Osuji N."/>
            <person name="Pu L.-L."/>
            <person name="Puazo M."/>
            <person name="Qu C."/>
            <person name="Quiroz J."/>
            <person name="Raj R."/>
            <person name="Weissenberger G."/>
            <person name="Xin Y."/>
            <person name="Zou X."/>
            <person name="Han Y."/>
            <person name="Worley K."/>
            <person name="Muzny D."/>
            <person name="Gibbs R."/>
        </authorList>
    </citation>
    <scope>NUCLEOTIDE SEQUENCE</scope>
    <source>
        <strain evidence="2">Sampled in the wild</strain>
    </source>
</reference>
<sequence>MWRIQWLRRFIRRRMKPIPIDRAQLWEQRLSIAYMFFAWNAFGIVCYMMYTGRSDWAKYHGLKDEMDDHLTPAQQWARTLNIQNARIVRVSGLTVQPDESDAEK</sequence>
<proteinExistence type="predicted"/>
<evidence type="ECO:0000256" key="1">
    <source>
        <dbReference type="SAM" id="Phobius"/>
    </source>
</evidence>
<organism evidence="2 3">
    <name type="scientific">Ladona fulva</name>
    <name type="common">Scarce chaser dragonfly</name>
    <name type="synonym">Libellula fulva</name>
    <dbReference type="NCBI Taxonomy" id="123851"/>
    <lineage>
        <taxon>Eukaryota</taxon>
        <taxon>Metazoa</taxon>
        <taxon>Ecdysozoa</taxon>
        <taxon>Arthropoda</taxon>
        <taxon>Hexapoda</taxon>
        <taxon>Insecta</taxon>
        <taxon>Pterygota</taxon>
        <taxon>Palaeoptera</taxon>
        <taxon>Odonata</taxon>
        <taxon>Epiprocta</taxon>
        <taxon>Anisoptera</taxon>
        <taxon>Libelluloidea</taxon>
        <taxon>Libellulidae</taxon>
        <taxon>Ladona</taxon>
    </lineage>
</organism>
<dbReference type="EMBL" id="KZ308378">
    <property type="protein sequence ID" value="KAG8228612.1"/>
    <property type="molecule type" value="Genomic_DNA"/>
</dbReference>
<dbReference type="OrthoDB" id="6354412at2759"/>
<comment type="caution">
    <text evidence="2">The sequence shown here is derived from an EMBL/GenBank/DDBJ whole genome shotgun (WGS) entry which is preliminary data.</text>
</comment>
<dbReference type="AlphaFoldDB" id="A0A8K0K6G1"/>
<gene>
    <name evidence="2" type="ORF">J437_LFUL009317</name>
</gene>
<reference evidence="2" key="1">
    <citation type="submission" date="2013-04" db="EMBL/GenBank/DDBJ databases">
        <authorList>
            <person name="Qu J."/>
            <person name="Murali S.C."/>
            <person name="Bandaranaike D."/>
            <person name="Bellair M."/>
            <person name="Blankenburg K."/>
            <person name="Chao H."/>
            <person name="Dinh H."/>
            <person name="Doddapaneni H."/>
            <person name="Downs B."/>
            <person name="Dugan-Rocha S."/>
            <person name="Elkadiri S."/>
            <person name="Gnanaolivu R.D."/>
            <person name="Hernandez B."/>
            <person name="Javaid M."/>
            <person name="Jayaseelan J.C."/>
            <person name="Lee S."/>
            <person name="Li M."/>
            <person name="Ming W."/>
            <person name="Munidasa M."/>
            <person name="Muniz J."/>
            <person name="Nguyen L."/>
            <person name="Ongeri F."/>
            <person name="Osuji N."/>
            <person name="Pu L.-L."/>
            <person name="Puazo M."/>
            <person name="Qu C."/>
            <person name="Quiroz J."/>
            <person name="Raj R."/>
            <person name="Weissenberger G."/>
            <person name="Xin Y."/>
            <person name="Zou X."/>
            <person name="Han Y."/>
            <person name="Richards S."/>
            <person name="Worley K."/>
            <person name="Muzny D."/>
            <person name="Gibbs R."/>
        </authorList>
    </citation>
    <scope>NUCLEOTIDE SEQUENCE</scope>
    <source>
        <strain evidence="2">Sampled in the wild</strain>
    </source>
</reference>
<protein>
    <submittedName>
        <fullName evidence="2">Uncharacterized protein</fullName>
    </submittedName>
</protein>
<accession>A0A8K0K6G1</accession>
<keyword evidence="3" id="KW-1185">Reference proteome</keyword>
<name>A0A8K0K6G1_LADFU</name>
<evidence type="ECO:0000313" key="3">
    <source>
        <dbReference type="Proteomes" id="UP000792457"/>
    </source>
</evidence>